<keyword evidence="10 12" id="KW-0472">Membrane</keyword>
<evidence type="ECO:0000256" key="5">
    <source>
        <dbReference type="ARBA" id="ARBA00022832"/>
    </source>
</evidence>
<feature type="transmembrane region" description="Helical" evidence="12">
    <location>
        <begin position="6"/>
        <end position="27"/>
    </location>
</feature>
<keyword evidence="6 12" id="KW-1133">Transmembrane helix</keyword>
<evidence type="ECO:0000256" key="2">
    <source>
        <dbReference type="ARBA" id="ARBA00008749"/>
    </source>
</evidence>
<evidence type="ECO:0000256" key="4">
    <source>
        <dbReference type="ARBA" id="ARBA00022692"/>
    </source>
</evidence>
<dbReference type="Proteomes" id="UP001326613">
    <property type="component" value="Chromosome"/>
</dbReference>
<evidence type="ECO:0000256" key="10">
    <source>
        <dbReference type="ARBA" id="ARBA00023136"/>
    </source>
</evidence>
<comment type="subcellular location">
    <subcellularLocation>
        <location evidence="1">Membrane</location>
        <topology evidence="1">Multi-pass membrane protein</topology>
    </subcellularLocation>
</comment>
<keyword evidence="9" id="KW-0443">Lipid metabolism</keyword>
<accession>A0ABZ0USB8</accession>
<proteinExistence type="inferred from homology"/>
<evidence type="ECO:0000256" key="7">
    <source>
        <dbReference type="ARBA" id="ARBA00023002"/>
    </source>
</evidence>
<dbReference type="RefSeq" id="WP_323737744.1">
    <property type="nucleotide sequence ID" value="NZ_CP112932.1"/>
</dbReference>
<reference evidence="14 15" key="1">
    <citation type="submission" date="2022-10" db="EMBL/GenBank/DDBJ databases">
        <title>Host association and intracellularity evolved multiple times independently in the Rickettsiales.</title>
        <authorList>
            <person name="Castelli M."/>
            <person name="Nardi T."/>
            <person name="Gammuto L."/>
            <person name="Bellinzona G."/>
            <person name="Sabaneyeva E."/>
            <person name="Potekhin A."/>
            <person name="Serra V."/>
            <person name="Petroni G."/>
            <person name="Sassera D."/>
        </authorList>
    </citation>
    <scope>NUCLEOTIDE SEQUENCE [LARGE SCALE GENOMIC DNA]</scope>
    <source>
        <strain evidence="14 15">Kr 154-4</strain>
    </source>
</reference>
<dbReference type="CDD" id="cd03505">
    <property type="entry name" value="Delta9-FADS-like"/>
    <property type="match status" value="1"/>
</dbReference>
<feature type="transmembrane region" description="Helical" evidence="12">
    <location>
        <begin position="39"/>
        <end position="62"/>
    </location>
</feature>
<protein>
    <submittedName>
        <fullName evidence="14">Acyl-CoA desaturase</fullName>
    </submittedName>
</protein>
<evidence type="ECO:0000256" key="9">
    <source>
        <dbReference type="ARBA" id="ARBA00023098"/>
    </source>
</evidence>
<dbReference type="PANTHER" id="PTHR11351:SF31">
    <property type="entry name" value="DESATURASE 1, ISOFORM A-RELATED"/>
    <property type="match status" value="1"/>
</dbReference>
<dbReference type="EMBL" id="CP112932">
    <property type="protein sequence ID" value="WPY00920.1"/>
    <property type="molecule type" value="Genomic_DNA"/>
</dbReference>
<gene>
    <name evidence="14" type="ORF">Trichorick_00810</name>
</gene>
<keyword evidence="4 12" id="KW-0812">Transmembrane</keyword>
<dbReference type="InterPro" id="IPR015876">
    <property type="entry name" value="Acyl-CoA_DS"/>
</dbReference>
<keyword evidence="8" id="KW-0408">Iron</keyword>
<evidence type="ECO:0000256" key="12">
    <source>
        <dbReference type="SAM" id="Phobius"/>
    </source>
</evidence>
<keyword evidence="3" id="KW-0444">Lipid biosynthesis</keyword>
<evidence type="ECO:0000256" key="11">
    <source>
        <dbReference type="ARBA" id="ARBA00023160"/>
    </source>
</evidence>
<dbReference type="PANTHER" id="PTHR11351">
    <property type="entry name" value="ACYL-COA DESATURASE"/>
    <property type="match status" value="1"/>
</dbReference>
<keyword evidence="7" id="KW-0560">Oxidoreductase</keyword>
<feature type="transmembrane region" description="Helical" evidence="12">
    <location>
        <begin position="172"/>
        <end position="192"/>
    </location>
</feature>
<evidence type="ECO:0000256" key="1">
    <source>
        <dbReference type="ARBA" id="ARBA00004141"/>
    </source>
</evidence>
<keyword evidence="11" id="KW-0275">Fatty acid biosynthesis</keyword>
<dbReference type="InterPro" id="IPR005804">
    <property type="entry name" value="FA_desaturase_dom"/>
</dbReference>
<evidence type="ECO:0000256" key="6">
    <source>
        <dbReference type="ARBA" id="ARBA00022989"/>
    </source>
</evidence>
<evidence type="ECO:0000256" key="3">
    <source>
        <dbReference type="ARBA" id="ARBA00022516"/>
    </source>
</evidence>
<evidence type="ECO:0000256" key="8">
    <source>
        <dbReference type="ARBA" id="ARBA00023004"/>
    </source>
</evidence>
<name>A0ABZ0USB8_9RICK</name>
<evidence type="ECO:0000259" key="13">
    <source>
        <dbReference type="Pfam" id="PF00487"/>
    </source>
</evidence>
<evidence type="ECO:0000313" key="14">
    <source>
        <dbReference type="EMBL" id="WPY00920.1"/>
    </source>
</evidence>
<organism evidence="14 15">
    <name type="scientific">Candidatus Trichorickettsia mobilis</name>
    <dbReference type="NCBI Taxonomy" id="1346319"/>
    <lineage>
        <taxon>Bacteria</taxon>
        <taxon>Pseudomonadati</taxon>
        <taxon>Pseudomonadota</taxon>
        <taxon>Alphaproteobacteria</taxon>
        <taxon>Rickettsiales</taxon>
        <taxon>Rickettsiaceae</taxon>
        <taxon>Rickettsieae</taxon>
        <taxon>Candidatus Trichorickettsia</taxon>
    </lineage>
</organism>
<keyword evidence="5" id="KW-0276">Fatty acid metabolism</keyword>
<comment type="similarity">
    <text evidence="2">Belongs to the fatty acid desaturase type 2 family.</text>
</comment>
<feature type="domain" description="Fatty acid desaturase" evidence="13">
    <location>
        <begin position="42"/>
        <end position="279"/>
    </location>
</feature>
<keyword evidence="15" id="KW-1185">Reference proteome</keyword>
<sequence length="408" mass="47224">MKNIKINYIAGFVLIVYPLIICFLGFLYWNKFGISTFEIICIIASFYTFCISVGVGIHRLWAHGSYKTNKFIEFVLAVVSAGTLQGPVLAWVSDHDKHHSYTDVLGKDPHTPLKYCLLEENKNEYSTKGKLKGFFWSHIGWMLDGGAPRKQIERSALKRLGKNKIIMWQFKNYWSIAIIVNTLVPFCIGYAIGGSLQYSLAGFIFIGIGRAIQQQATFCINSVVHFFGSKEYINSTAGDIPSLFFVFLGENWHNFHHAFPRDYRNGHKWYQLDVHKWIIALMEKLGLANDVVRTPRERIKAKVELTKQQFSINIKKQLNDIDTMLIKLIETLTKEMDKHLSQVSTNVSNKLIKFKQKALFLEKRMEYLINNSNSIKQEEIEKILIKLKRLELDSSKYIATHCEFRFKI</sequence>
<dbReference type="Pfam" id="PF00487">
    <property type="entry name" value="FA_desaturase"/>
    <property type="match status" value="1"/>
</dbReference>
<evidence type="ECO:0000313" key="15">
    <source>
        <dbReference type="Proteomes" id="UP001326613"/>
    </source>
</evidence>